<dbReference type="GO" id="GO:0150079">
    <property type="term" value="P:negative regulation of neuroinflammatory response"/>
    <property type="evidence" value="ECO:0007669"/>
    <property type="project" value="TreeGrafter"/>
</dbReference>
<feature type="region of interest" description="Disordered" evidence="6">
    <location>
        <begin position="366"/>
        <end position="392"/>
    </location>
</feature>
<evidence type="ECO:0000259" key="8">
    <source>
        <dbReference type="PROSITE" id="PS50050"/>
    </source>
</evidence>
<dbReference type="InterPro" id="IPR001368">
    <property type="entry name" value="TNFR/NGFR_Cys_rich_reg"/>
</dbReference>
<dbReference type="PROSITE" id="PS00652">
    <property type="entry name" value="TNFR_NGFR_1"/>
    <property type="match status" value="1"/>
</dbReference>
<dbReference type="GO" id="GO:0097191">
    <property type="term" value="P:extrinsic apoptotic signaling pathway"/>
    <property type="evidence" value="ECO:0007669"/>
    <property type="project" value="TreeGrafter"/>
</dbReference>
<feature type="region of interest" description="Disordered" evidence="6">
    <location>
        <begin position="431"/>
        <end position="450"/>
    </location>
</feature>
<keyword evidence="1" id="KW-0732">Signal</keyword>
<comment type="caution">
    <text evidence="5">Lacks conserved residue(s) required for the propagation of feature annotation.</text>
</comment>
<dbReference type="GO" id="GO:0042129">
    <property type="term" value="P:regulation of T cell proliferation"/>
    <property type="evidence" value="ECO:0007669"/>
    <property type="project" value="TreeGrafter"/>
</dbReference>
<dbReference type="SMART" id="SM00208">
    <property type="entry name" value="TNFR"/>
    <property type="match status" value="4"/>
</dbReference>
<dbReference type="PROSITE" id="PS50050">
    <property type="entry name" value="TNFR_NGFR_2"/>
    <property type="match status" value="3"/>
</dbReference>
<evidence type="ECO:0000313" key="9">
    <source>
        <dbReference type="EMBL" id="KAK5872642.1"/>
    </source>
</evidence>
<sequence length="450" mass="48502">MPGASRPGISSAAGSIFGQFVLSGFGEIGPKCSNKGRQVCSQPYHADADGKCLNSTTEYLLDGSNLCCKKCHPGQRVVQECTETTESVCRECPTNQYMESWNYFLNCFSCPKCKISKGLQEAQRCSSTSRSRCGCQPGKYCIMEIGGKHCKECENYSSCKAGYGVSSPGTGNSNVKCERCPNGTFSDKVLHLEPCQPHTNCYGRVIVKKGDATSDTVCGSPDANMQSPTPTKNPPTEMLFTTTTTTTTTTRPATAEMSTVIVTSTTPQGPPDYTLSLSPSVSKKVFNYSTKPPTLDSLLPAVIASVIGLLFFMAVILLVLCKQHWKKDAAICHPEVDANGNCEMGDKINQGYLRETQPLMTLIPNMESFSPQSSVPTQSSSQPTSPQDIRPLTTNPVVNITVHIGNGSCGTPTGMPIESKLQLREEEELLSIPQQEAGKQSLMSVQESKS</sequence>
<feature type="compositionally biased region" description="Polar residues" evidence="6">
    <location>
        <begin position="432"/>
        <end position="450"/>
    </location>
</feature>
<evidence type="ECO:0000256" key="7">
    <source>
        <dbReference type="SAM" id="Phobius"/>
    </source>
</evidence>
<feature type="disulfide bond" evidence="5">
    <location>
        <begin position="71"/>
        <end position="89"/>
    </location>
</feature>
<dbReference type="Gene3D" id="2.10.50.10">
    <property type="entry name" value="Tumor Necrosis Factor Receptor, subunit A, domain 2"/>
    <property type="match status" value="3"/>
</dbReference>
<dbReference type="GO" id="GO:0008630">
    <property type="term" value="P:intrinsic apoptotic signaling pathway in response to DNA damage"/>
    <property type="evidence" value="ECO:0007669"/>
    <property type="project" value="TreeGrafter"/>
</dbReference>
<feature type="region of interest" description="Disordered" evidence="6">
    <location>
        <begin position="219"/>
        <end position="238"/>
    </location>
</feature>
<evidence type="ECO:0000256" key="5">
    <source>
        <dbReference type="PROSITE-ProRule" id="PRU00206"/>
    </source>
</evidence>
<feature type="domain" description="TNFR-Cys" evidence="8">
    <location>
        <begin position="51"/>
        <end position="89"/>
    </location>
</feature>
<organism evidence="9 10">
    <name type="scientific">Eleginops maclovinus</name>
    <name type="common">Patagonian blennie</name>
    <name type="synonym">Eleginus maclovinus</name>
    <dbReference type="NCBI Taxonomy" id="56733"/>
    <lineage>
        <taxon>Eukaryota</taxon>
        <taxon>Metazoa</taxon>
        <taxon>Chordata</taxon>
        <taxon>Craniata</taxon>
        <taxon>Vertebrata</taxon>
        <taxon>Euteleostomi</taxon>
        <taxon>Actinopterygii</taxon>
        <taxon>Neopterygii</taxon>
        <taxon>Teleostei</taxon>
        <taxon>Neoteleostei</taxon>
        <taxon>Acanthomorphata</taxon>
        <taxon>Eupercaria</taxon>
        <taxon>Perciformes</taxon>
        <taxon>Notothenioidei</taxon>
        <taxon>Eleginopidae</taxon>
        <taxon>Eleginops</taxon>
    </lineage>
</organism>
<keyword evidence="3 5" id="KW-1015">Disulfide bond</keyword>
<keyword evidence="7" id="KW-0812">Transmembrane</keyword>
<feature type="domain" description="TNFR-Cys" evidence="8">
    <location>
        <begin position="91"/>
        <end position="133"/>
    </location>
</feature>
<feature type="transmembrane region" description="Helical" evidence="7">
    <location>
        <begin position="298"/>
        <end position="320"/>
    </location>
</feature>
<feature type="repeat" description="TNFR-Cys" evidence="5">
    <location>
        <begin position="91"/>
        <end position="133"/>
    </location>
</feature>
<evidence type="ECO:0000256" key="3">
    <source>
        <dbReference type="ARBA" id="ARBA00023157"/>
    </source>
</evidence>
<dbReference type="SUPFAM" id="SSF57586">
    <property type="entry name" value="TNF receptor-like"/>
    <property type="match status" value="3"/>
</dbReference>
<dbReference type="GO" id="GO:0031643">
    <property type="term" value="P:positive regulation of myelination"/>
    <property type="evidence" value="ECO:0007669"/>
    <property type="project" value="TreeGrafter"/>
</dbReference>
<gene>
    <name evidence="9" type="ORF">PBY51_013324</name>
</gene>
<feature type="disulfide bond" evidence="5">
    <location>
        <begin position="159"/>
        <end position="177"/>
    </location>
</feature>
<dbReference type="GO" id="GO:0043120">
    <property type="term" value="F:tumor necrosis factor binding"/>
    <property type="evidence" value="ECO:0007669"/>
    <property type="project" value="TreeGrafter"/>
</dbReference>
<dbReference type="GO" id="GO:0051044">
    <property type="term" value="P:positive regulation of membrane protein ectodomain proteolysis"/>
    <property type="evidence" value="ECO:0007669"/>
    <property type="project" value="TreeGrafter"/>
</dbReference>
<evidence type="ECO:0000313" key="10">
    <source>
        <dbReference type="Proteomes" id="UP001346869"/>
    </source>
</evidence>
<dbReference type="AlphaFoldDB" id="A0AAN7YB37"/>
<evidence type="ECO:0000256" key="6">
    <source>
        <dbReference type="SAM" id="MobiDB-lite"/>
    </source>
</evidence>
<dbReference type="GO" id="GO:0048714">
    <property type="term" value="P:positive regulation of oligodendrocyte differentiation"/>
    <property type="evidence" value="ECO:0007669"/>
    <property type="project" value="TreeGrafter"/>
</dbReference>
<reference evidence="9 10" key="2">
    <citation type="journal article" date="2023" name="Mol. Biol. Evol.">
        <title>Genomics of Secondarily Temperate Adaptation in the Only Non-Antarctic Icefish.</title>
        <authorList>
            <person name="Rivera-Colon A.G."/>
            <person name="Rayamajhi N."/>
            <person name="Minhas B.F."/>
            <person name="Madrigal G."/>
            <person name="Bilyk K.T."/>
            <person name="Yoon V."/>
            <person name="Hune M."/>
            <person name="Gregory S."/>
            <person name="Cheng C.H.C."/>
            <person name="Catchen J.M."/>
        </authorList>
    </citation>
    <scope>NUCLEOTIDE SEQUENCE [LARGE SCALE GENOMIC DNA]</scope>
    <source>
        <strain evidence="9">JMC-PN-2008</strain>
    </source>
</reference>
<feature type="repeat" description="TNFR-Cys" evidence="5">
    <location>
        <begin position="134"/>
        <end position="177"/>
    </location>
</feature>
<feature type="disulfide bond" evidence="5">
    <location>
        <begin position="92"/>
        <end position="107"/>
    </location>
</feature>
<name>A0AAN7YB37_ELEMC</name>
<keyword evidence="2" id="KW-0677">Repeat</keyword>
<feature type="compositionally biased region" description="Polar residues" evidence="6">
    <location>
        <begin position="219"/>
        <end position="230"/>
    </location>
</feature>
<feature type="domain" description="TNFR-Cys" evidence="8">
    <location>
        <begin position="134"/>
        <end position="177"/>
    </location>
</feature>
<protein>
    <recommendedName>
        <fullName evidence="8">TNFR-Cys domain-containing protein</fullName>
    </recommendedName>
</protein>
<dbReference type="PANTHER" id="PTHR47386:SF1">
    <property type="entry name" value="TUMOR NECROSIS FACTOR RECEPTOR SUPERFAMILY MEMBER 1B"/>
    <property type="match status" value="1"/>
</dbReference>
<dbReference type="Proteomes" id="UP001346869">
    <property type="component" value="Unassembled WGS sequence"/>
</dbReference>
<feature type="compositionally biased region" description="Low complexity" evidence="6">
    <location>
        <begin position="368"/>
        <end position="387"/>
    </location>
</feature>
<dbReference type="InterPro" id="IPR051670">
    <property type="entry name" value="TNF_chemokine_rcpt-like"/>
</dbReference>
<feature type="repeat" description="TNFR-Cys" evidence="5">
    <location>
        <begin position="51"/>
        <end position="89"/>
    </location>
</feature>
<feature type="disulfide bond" evidence="5">
    <location>
        <begin position="52"/>
        <end position="67"/>
    </location>
</feature>
<dbReference type="CDD" id="cd15835">
    <property type="entry name" value="TNFRSF1B_teleost"/>
    <property type="match status" value="1"/>
</dbReference>
<evidence type="ECO:0000256" key="1">
    <source>
        <dbReference type="ARBA" id="ARBA00022729"/>
    </source>
</evidence>
<keyword evidence="7" id="KW-0472">Membrane</keyword>
<keyword evidence="4" id="KW-0325">Glycoprotein</keyword>
<accession>A0AAN7YB37</accession>
<feature type="disulfide bond" evidence="5">
    <location>
        <begin position="135"/>
        <end position="150"/>
    </location>
</feature>
<dbReference type="GO" id="GO:0005031">
    <property type="term" value="F:tumor necrosis factor receptor activity"/>
    <property type="evidence" value="ECO:0007669"/>
    <property type="project" value="TreeGrafter"/>
</dbReference>
<proteinExistence type="predicted"/>
<comment type="caution">
    <text evidence="9">The sequence shown here is derived from an EMBL/GenBank/DDBJ whole genome shotgun (WGS) entry which is preliminary data.</text>
</comment>
<evidence type="ECO:0000256" key="2">
    <source>
        <dbReference type="ARBA" id="ARBA00022737"/>
    </source>
</evidence>
<dbReference type="EMBL" id="JAUZQC010000004">
    <property type="protein sequence ID" value="KAK5872642.1"/>
    <property type="molecule type" value="Genomic_DNA"/>
</dbReference>
<feature type="disulfide bond" evidence="5">
    <location>
        <begin position="68"/>
        <end position="81"/>
    </location>
</feature>
<dbReference type="Pfam" id="PF00020">
    <property type="entry name" value="TNFR_c6"/>
    <property type="match status" value="2"/>
</dbReference>
<dbReference type="GO" id="GO:0002724">
    <property type="term" value="P:regulation of T cell cytokine production"/>
    <property type="evidence" value="ECO:0007669"/>
    <property type="project" value="TreeGrafter"/>
</dbReference>
<keyword evidence="7" id="KW-1133">Transmembrane helix</keyword>
<keyword evidence="10" id="KW-1185">Reference proteome</keyword>
<reference evidence="9 10" key="1">
    <citation type="journal article" date="2023" name="Genes (Basel)">
        <title>Chromosome-Level Genome Assembly and Circadian Gene Repertoire of the Patagonia Blennie Eleginops maclovinus-The Closest Ancestral Proxy of Antarctic Cryonotothenioids.</title>
        <authorList>
            <person name="Cheng C.C."/>
            <person name="Rivera-Colon A.G."/>
            <person name="Minhas B.F."/>
            <person name="Wilson L."/>
            <person name="Rayamajhi N."/>
            <person name="Vargas-Chacoff L."/>
            <person name="Catchen J.M."/>
        </authorList>
    </citation>
    <scope>NUCLEOTIDE SEQUENCE [LARGE SCALE GENOMIC DNA]</scope>
    <source>
        <strain evidence="9">JMC-PN-2008</strain>
    </source>
</reference>
<evidence type="ECO:0000256" key="4">
    <source>
        <dbReference type="ARBA" id="ARBA00023180"/>
    </source>
</evidence>
<dbReference type="PANTHER" id="PTHR47386">
    <property type="entry name" value="TUMOR NECROSIS FACTOR RECEPTOR SUPERFAMILY MEMBER 1B"/>
    <property type="match status" value="1"/>
</dbReference>